<accession>A0ABX2M6W6</accession>
<evidence type="ECO:0000259" key="1">
    <source>
        <dbReference type="Pfam" id="PF00144"/>
    </source>
</evidence>
<name>A0ABX2M6W6_9MICO</name>
<feature type="domain" description="Beta-lactamase-related" evidence="1">
    <location>
        <begin position="25"/>
        <end position="223"/>
    </location>
</feature>
<dbReference type="SUPFAM" id="SSF56601">
    <property type="entry name" value="beta-lactamase/transpeptidase-like"/>
    <property type="match status" value="1"/>
</dbReference>
<gene>
    <name evidence="2" type="ORF">HP507_05125</name>
</gene>
<organism evidence="2 3">
    <name type="scientific">Curtobacterium pusillum</name>
    <dbReference type="NCBI Taxonomy" id="69373"/>
    <lineage>
        <taxon>Bacteria</taxon>
        <taxon>Bacillati</taxon>
        <taxon>Actinomycetota</taxon>
        <taxon>Actinomycetes</taxon>
        <taxon>Micrococcales</taxon>
        <taxon>Microbacteriaceae</taxon>
        <taxon>Curtobacterium</taxon>
    </lineage>
</organism>
<dbReference type="Proteomes" id="UP000573001">
    <property type="component" value="Unassembled WGS sequence"/>
</dbReference>
<protein>
    <submittedName>
        <fullName evidence="2">Beta-lactamase family protein</fullName>
    </submittedName>
</protein>
<dbReference type="EMBL" id="JABMCE010000061">
    <property type="protein sequence ID" value="NUU13218.1"/>
    <property type="molecule type" value="Genomic_DNA"/>
</dbReference>
<dbReference type="Gene3D" id="3.40.710.10">
    <property type="entry name" value="DD-peptidase/beta-lactamase superfamily"/>
    <property type="match status" value="1"/>
</dbReference>
<dbReference type="InterPro" id="IPR001466">
    <property type="entry name" value="Beta-lactam-related"/>
</dbReference>
<reference evidence="2 3" key="1">
    <citation type="submission" date="2020-05" db="EMBL/GenBank/DDBJ databases">
        <title>Genome Sequencing of Type Strains.</title>
        <authorList>
            <person name="Lemaire J.F."/>
            <person name="Inderbitzin P."/>
            <person name="Gregorio O.A."/>
            <person name="Collins S.B."/>
            <person name="Wespe N."/>
            <person name="Knight-Connoni V."/>
        </authorList>
    </citation>
    <scope>NUCLEOTIDE SEQUENCE [LARGE SCALE GENOMIC DNA]</scope>
    <source>
        <strain evidence="2 3">ATCC 19096</strain>
    </source>
</reference>
<evidence type="ECO:0000313" key="2">
    <source>
        <dbReference type="EMBL" id="NUU13218.1"/>
    </source>
</evidence>
<dbReference type="InterPro" id="IPR012338">
    <property type="entry name" value="Beta-lactam/transpept-like"/>
</dbReference>
<dbReference type="InterPro" id="IPR050789">
    <property type="entry name" value="Diverse_Enzym_Activities"/>
</dbReference>
<keyword evidence="3" id="KW-1185">Reference proteome</keyword>
<sequence>MVRNPLESSGHWRASLRAADGWRTVREPRGPYATASLLEWGSITKGLVGTTAWLTLEVERPVVHYLPGVPDAEMTVADLVHHTSGLPRLPATMRNGPFGDPYRKAVGVPLEPAAAVPVAPRGRFVYSNLGYALLGAVLDEVHGDWFAAVRQLALEPAGISSAALAPAPGECVVPKLFGRAIRPWVLGKSSFAAAGGVWSTFDDLCRYADWALEPGAGRSRTVSWQREGASIWINGEVRAAGAVIASAAGVTAAVHTLAKAPHAADAIATALIEQEVRR</sequence>
<proteinExistence type="predicted"/>
<dbReference type="Pfam" id="PF00144">
    <property type="entry name" value="Beta-lactamase"/>
    <property type="match status" value="1"/>
</dbReference>
<evidence type="ECO:0000313" key="3">
    <source>
        <dbReference type="Proteomes" id="UP000573001"/>
    </source>
</evidence>
<dbReference type="PANTHER" id="PTHR43283">
    <property type="entry name" value="BETA-LACTAMASE-RELATED"/>
    <property type="match status" value="1"/>
</dbReference>
<comment type="caution">
    <text evidence="2">The sequence shown here is derived from an EMBL/GenBank/DDBJ whole genome shotgun (WGS) entry which is preliminary data.</text>
</comment>
<dbReference type="RefSeq" id="WP_175350772.1">
    <property type="nucleotide sequence ID" value="NZ_BAAAWQ010000001.1"/>
</dbReference>